<dbReference type="AlphaFoldDB" id="A0A0F8W7H9"/>
<evidence type="ECO:0000313" key="1">
    <source>
        <dbReference type="EMBL" id="KKK52757.1"/>
    </source>
</evidence>
<organism evidence="1">
    <name type="scientific">marine sediment metagenome</name>
    <dbReference type="NCBI Taxonomy" id="412755"/>
    <lineage>
        <taxon>unclassified sequences</taxon>
        <taxon>metagenomes</taxon>
        <taxon>ecological metagenomes</taxon>
    </lineage>
</organism>
<accession>A0A0F8W7H9</accession>
<gene>
    <name evidence="1" type="ORF">LCGC14_3101700</name>
</gene>
<name>A0A0F8W7H9_9ZZZZ</name>
<proteinExistence type="predicted"/>
<protein>
    <submittedName>
        <fullName evidence="1">Uncharacterized protein</fullName>
    </submittedName>
</protein>
<sequence>MSWTRKTSRRRRKNTNKTEVQYKGTYKFIPELKMQVKIKEGSTIKEWIEDYCKTNPDLRVILYPAYNIKFKKKK</sequence>
<reference evidence="1" key="1">
    <citation type="journal article" date="2015" name="Nature">
        <title>Complex archaea that bridge the gap between prokaryotes and eukaryotes.</title>
        <authorList>
            <person name="Spang A."/>
            <person name="Saw J.H."/>
            <person name="Jorgensen S.L."/>
            <person name="Zaremba-Niedzwiedzka K."/>
            <person name="Martijn J."/>
            <person name="Lind A.E."/>
            <person name="van Eijk R."/>
            <person name="Schleper C."/>
            <person name="Guy L."/>
            <person name="Ettema T.J."/>
        </authorList>
    </citation>
    <scope>NUCLEOTIDE SEQUENCE</scope>
</reference>
<dbReference type="EMBL" id="LAZR01066858">
    <property type="protein sequence ID" value="KKK52757.1"/>
    <property type="molecule type" value="Genomic_DNA"/>
</dbReference>
<comment type="caution">
    <text evidence="1">The sequence shown here is derived from an EMBL/GenBank/DDBJ whole genome shotgun (WGS) entry which is preliminary data.</text>
</comment>